<dbReference type="RefSeq" id="WP_072890038.1">
    <property type="nucleotide sequence ID" value="NZ_FRAE01000065.1"/>
</dbReference>
<feature type="signal peptide" evidence="1">
    <location>
        <begin position="1"/>
        <end position="23"/>
    </location>
</feature>
<organism evidence="3 4">
    <name type="scientific">Tepidibacter formicigenes DSM 15518</name>
    <dbReference type="NCBI Taxonomy" id="1123349"/>
    <lineage>
        <taxon>Bacteria</taxon>
        <taxon>Bacillati</taxon>
        <taxon>Bacillota</taxon>
        <taxon>Clostridia</taxon>
        <taxon>Peptostreptococcales</taxon>
        <taxon>Peptostreptococcaceae</taxon>
        <taxon>Tepidibacter</taxon>
    </lineage>
</organism>
<accession>A0A1M6S373</accession>
<keyword evidence="4" id="KW-1185">Reference proteome</keyword>
<protein>
    <submittedName>
        <fullName evidence="3">Copper amine oxidase N-terminal domain-containing protein</fullName>
    </submittedName>
</protein>
<evidence type="ECO:0000313" key="4">
    <source>
        <dbReference type="Proteomes" id="UP000242497"/>
    </source>
</evidence>
<dbReference type="Proteomes" id="UP000242497">
    <property type="component" value="Unassembled WGS sequence"/>
</dbReference>
<feature type="chain" id="PRO_5012793799" evidence="1">
    <location>
        <begin position="24"/>
        <end position="475"/>
    </location>
</feature>
<dbReference type="EMBL" id="FRAE01000065">
    <property type="protein sequence ID" value="SHK39089.1"/>
    <property type="molecule type" value="Genomic_DNA"/>
</dbReference>
<evidence type="ECO:0000259" key="2">
    <source>
        <dbReference type="Pfam" id="PF07833"/>
    </source>
</evidence>
<dbReference type="InterPro" id="IPR036582">
    <property type="entry name" value="Mao_N_sf"/>
</dbReference>
<dbReference type="OrthoDB" id="9778998at2"/>
<dbReference type="Gene3D" id="3.30.457.10">
    <property type="entry name" value="Copper amine oxidase-like, N-terminal domain"/>
    <property type="match status" value="2"/>
</dbReference>
<reference evidence="4" key="1">
    <citation type="submission" date="2016-11" db="EMBL/GenBank/DDBJ databases">
        <authorList>
            <person name="Varghese N."/>
            <person name="Submissions S."/>
        </authorList>
    </citation>
    <scope>NUCLEOTIDE SEQUENCE [LARGE SCALE GENOMIC DNA]</scope>
    <source>
        <strain evidence="4">DSM 15518</strain>
    </source>
</reference>
<name>A0A1M6S373_9FIRM</name>
<dbReference type="STRING" id="1123349.SAMN02744037_02243"/>
<evidence type="ECO:0000256" key="1">
    <source>
        <dbReference type="SAM" id="SignalP"/>
    </source>
</evidence>
<dbReference type="Pfam" id="PF07833">
    <property type="entry name" value="Cu_amine_oxidN1"/>
    <property type="match status" value="1"/>
</dbReference>
<feature type="domain" description="Copper amine oxidase-like N-terminal" evidence="2">
    <location>
        <begin position="32"/>
        <end position="142"/>
    </location>
</feature>
<dbReference type="AlphaFoldDB" id="A0A1M6S373"/>
<keyword evidence="1" id="KW-0732">Signal</keyword>
<evidence type="ECO:0000313" key="3">
    <source>
        <dbReference type="EMBL" id="SHK39089.1"/>
    </source>
</evidence>
<proteinExistence type="predicted"/>
<gene>
    <name evidence="3" type="ORF">SAMN02744037_02243</name>
</gene>
<sequence>MKKRICVFLIFVLLFSLTITGYAENNEVKVQLNGEYISFDVNPQIINGTTFVPARTIIEKLGATVKYDESTRTVTAVKEDKTVTLQMDSKVAKIEEDGETVDITLTESPRIINGRTLVPVRFISEAFDTQVGWDSYERAVIIIDYNYLTGLLENTLKTNSPKFYEFLNNGYKQMNTGKIKYDLSLNFKSAPNPDSIDAYTTIGFLGAFDAGIDANMNAALNEESMFFDIDLSTKGMLKEFLNNEALGFKGLDNINIKILFNEEYMYLKSDVFSKVEDLKQFPVGDKWIRFKILDENMPNLKEIRDMIQNQNIKPIDAFIMGIENSNAVLDVNTFDNMITSVEVISYLFNNDHFKVKGISNNTKTYTLTLSSEDIFNLVNMSARLSGEDIENDPEFADLKENLKFNFNVDITIKDDYVTNENIDLNFDLNSPEDGQFELNLKGNVDISDINSSSIKIDIPSDSEVIDSEYLENYGL</sequence>
<dbReference type="SUPFAM" id="SSF55383">
    <property type="entry name" value="Copper amine oxidase, domain N"/>
    <property type="match status" value="1"/>
</dbReference>
<dbReference type="InterPro" id="IPR012854">
    <property type="entry name" value="Cu_amine_oxidase-like_N"/>
</dbReference>